<reference evidence="2" key="1">
    <citation type="submission" date="2017-07" db="EMBL/GenBank/DDBJ databases">
        <title>Taro Niue Genome Assembly and Annotation.</title>
        <authorList>
            <person name="Atibalentja N."/>
            <person name="Keating K."/>
            <person name="Fields C.J."/>
        </authorList>
    </citation>
    <scope>NUCLEOTIDE SEQUENCE</scope>
    <source>
        <strain evidence="2">Niue_2</strain>
        <tissue evidence="2">Leaf</tissue>
    </source>
</reference>
<accession>A0A843X186</accession>
<organism evidence="2 3">
    <name type="scientific">Colocasia esculenta</name>
    <name type="common">Wild taro</name>
    <name type="synonym">Arum esculentum</name>
    <dbReference type="NCBI Taxonomy" id="4460"/>
    <lineage>
        <taxon>Eukaryota</taxon>
        <taxon>Viridiplantae</taxon>
        <taxon>Streptophyta</taxon>
        <taxon>Embryophyta</taxon>
        <taxon>Tracheophyta</taxon>
        <taxon>Spermatophyta</taxon>
        <taxon>Magnoliopsida</taxon>
        <taxon>Liliopsida</taxon>
        <taxon>Araceae</taxon>
        <taxon>Aroideae</taxon>
        <taxon>Colocasieae</taxon>
        <taxon>Colocasia</taxon>
    </lineage>
</organism>
<dbReference type="Proteomes" id="UP000652761">
    <property type="component" value="Unassembled WGS sequence"/>
</dbReference>
<comment type="caution">
    <text evidence="2">The sequence shown here is derived from an EMBL/GenBank/DDBJ whole genome shotgun (WGS) entry which is preliminary data.</text>
</comment>
<gene>
    <name evidence="2" type="ORF">Taro_041798</name>
</gene>
<proteinExistence type="predicted"/>
<name>A0A843X186_COLES</name>
<sequence length="104" mass="11402">QLFENSNGVQEDFLKWFRRYIEELKAANDLRCTDDIEMALDGGSYSGSRPRRQRITVQQTFPTHSASEGSAAAASMVGSTTSVAGPVSSQVWGRGHGRWAPPEV</sequence>
<evidence type="ECO:0000313" key="2">
    <source>
        <dbReference type="EMBL" id="MQM08940.1"/>
    </source>
</evidence>
<protein>
    <submittedName>
        <fullName evidence="2">Uncharacterized protein</fullName>
    </submittedName>
</protein>
<dbReference type="AlphaFoldDB" id="A0A843X186"/>
<evidence type="ECO:0000313" key="3">
    <source>
        <dbReference type="Proteomes" id="UP000652761"/>
    </source>
</evidence>
<keyword evidence="3" id="KW-1185">Reference proteome</keyword>
<evidence type="ECO:0000256" key="1">
    <source>
        <dbReference type="SAM" id="MobiDB-lite"/>
    </source>
</evidence>
<dbReference type="EMBL" id="NMUH01004246">
    <property type="protein sequence ID" value="MQM08940.1"/>
    <property type="molecule type" value="Genomic_DNA"/>
</dbReference>
<feature type="non-terminal residue" evidence="2">
    <location>
        <position position="1"/>
    </location>
</feature>
<feature type="region of interest" description="Disordered" evidence="1">
    <location>
        <begin position="62"/>
        <end position="104"/>
    </location>
</feature>
<feature type="compositionally biased region" description="Low complexity" evidence="1">
    <location>
        <begin position="65"/>
        <end position="84"/>
    </location>
</feature>